<proteinExistence type="predicted"/>
<accession>A0A1C3KA70</accession>
<dbReference type="VEuPathDB" id="PlasmoDB:PmUG01_03016900"/>
<reference evidence="1 2" key="1">
    <citation type="submission" date="2016-06" db="EMBL/GenBank/DDBJ databases">
        <authorList>
            <consortium name="Pathogen Informatics"/>
        </authorList>
    </citation>
    <scope>NUCLEOTIDE SEQUENCE [LARGE SCALE GENOMIC DNA]</scope>
    <source>
        <strain evidence="1">PmlGA01</strain>
    </source>
</reference>
<dbReference type="EMBL" id="LT594491">
    <property type="protein sequence ID" value="SBT70357.1"/>
    <property type="molecule type" value="Genomic_DNA"/>
</dbReference>
<dbReference type="AlphaFoldDB" id="A0A1C3KA70"/>
<protein>
    <submittedName>
        <fullName evidence="1">Uncharacterized protein</fullName>
    </submittedName>
</protein>
<gene>
    <name evidence="1" type="primary">PmlGA01_030008800</name>
    <name evidence="1" type="ORF">PMLGA01_030008800</name>
</gene>
<name>A0A1C3KA70_PLAMA</name>
<evidence type="ECO:0000313" key="2">
    <source>
        <dbReference type="Proteomes" id="UP000219799"/>
    </source>
</evidence>
<feature type="non-terminal residue" evidence="1">
    <location>
        <position position="266"/>
    </location>
</feature>
<evidence type="ECO:0000313" key="1">
    <source>
        <dbReference type="EMBL" id="SBT70357.1"/>
    </source>
</evidence>
<dbReference type="Proteomes" id="UP000219799">
    <property type="component" value="Chromosome 3"/>
</dbReference>
<organism evidence="1 2">
    <name type="scientific">Plasmodium malariae</name>
    <dbReference type="NCBI Taxonomy" id="5858"/>
    <lineage>
        <taxon>Eukaryota</taxon>
        <taxon>Sar</taxon>
        <taxon>Alveolata</taxon>
        <taxon>Apicomplexa</taxon>
        <taxon>Aconoidasida</taxon>
        <taxon>Haemosporida</taxon>
        <taxon>Plasmodiidae</taxon>
        <taxon>Plasmodium</taxon>
        <taxon>Plasmodium (Plasmodium)</taxon>
    </lineage>
</organism>
<sequence>MGSKKRCNKIEREELKTQNIDLTSYTKPIKKMDKIYLDKAPKSLPLTMLIIRNFEENKEKVDKHIKVRYKVELTTNMKSTLKLKESIEKEKQLFSRIEKIYNFCDVYKEETNEKYDYNLVDTFIPFPNMKRFSNNLEPYKMITFNTTAEKEGKKNVSFNISRIVKNNWGKNTHKNKFTPYNNNSIRAVKELEKRNVYTFGKKSNLLSKRDTYNKVCKGGGGSIKLPTKMIVFSKKGGKNTAFSPLSRKNTLKHNFNRDMLLLNRRE</sequence>